<evidence type="ECO:0000313" key="6">
    <source>
        <dbReference type="EMBL" id="HIZ36289.1"/>
    </source>
</evidence>
<dbReference type="EMBL" id="DXBY01000183">
    <property type="protein sequence ID" value="HIZ36289.1"/>
    <property type="molecule type" value="Genomic_DNA"/>
</dbReference>
<evidence type="ECO:0000256" key="2">
    <source>
        <dbReference type="ARBA" id="ARBA00006906"/>
    </source>
</evidence>
<dbReference type="GO" id="GO:0016829">
    <property type="term" value="F:lyase activity"/>
    <property type="evidence" value="ECO:0007669"/>
    <property type="project" value="UniProtKB-KW"/>
</dbReference>
<reference evidence="6" key="2">
    <citation type="submission" date="2021-04" db="EMBL/GenBank/DDBJ databases">
        <authorList>
            <person name="Gilroy R."/>
        </authorList>
    </citation>
    <scope>NUCLEOTIDE SEQUENCE</scope>
    <source>
        <strain evidence="6">ChiGjej4B4-7305</strain>
    </source>
</reference>
<keyword evidence="5" id="KW-0119">Carbohydrate metabolism</keyword>
<dbReference type="InterPro" id="IPR013785">
    <property type="entry name" value="Aldolase_TIM"/>
</dbReference>
<dbReference type="Pfam" id="PF01081">
    <property type="entry name" value="Aldolase"/>
    <property type="match status" value="1"/>
</dbReference>
<evidence type="ECO:0000313" key="7">
    <source>
        <dbReference type="Proteomes" id="UP000824037"/>
    </source>
</evidence>
<proteinExistence type="inferred from homology"/>
<evidence type="ECO:0000256" key="1">
    <source>
        <dbReference type="ARBA" id="ARBA00004761"/>
    </source>
</evidence>
<sequence length="210" mass="21284">MHTLRALVAQQPVVAVLRAATTEQFPVAVDVLAEAGLPAVEVTLSSSGAIECIAALRARYGTHLAVGAGTIRGPEDATAAIAAGAQFVVSQVTHRSVADVARAAGVSYVPGALTPNEILTAWELGVEAVKVSPVGPLGGPSYIRELHGPMPDVPLIPTGGVEIAEVPAYFAAGAAVVGVSARLMQDALTENGDLTALGVRAEHLMDLVSA</sequence>
<comment type="pathway">
    <text evidence="1">Carbohydrate acid metabolism.</text>
</comment>
<accession>A0A9D2EES4</accession>
<organism evidence="6 7">
    <name type="scientific">Candidatus Ruania gallistercoris</name>
    <dbReference type="NCBI Taxonomy" id="2838746"/>
    <lineage>
        <taxon>Bacteria</taxon>
        <taxon>Bacillati</taxon>
        <taxon>Actinomycetota</taxon>
        <taxon>Actinomycetes</taxon>
        <taxon>Micrococcales</taxon>
        <taxon>Ruaniaceae</taxon>
        <taxon>Ruania</taxon>
    </lineage>
</organism>
<dbReference type="SUPFAM" id="SSF51569">
    <property type="entry name" value="Aldolase"/>
    <property type="match status" value="1"/>
</dbReference>
<keyword evidence="4" id="KW-0456">Lyase</keyword>
<comment type="caution">
    <text evidence="6">The sequence shown here is derived from an EMBL/GenBank/DDBJ whole genome shotgun (WGS) entry which is preliminary data.</text>
</comment>
<comment type="subunit">
    <text evidence="3">Homotrimer.</text>
</comment>
<dbReference type="PANTHER" id="PTHR30246">
    <property type="entry name" value="2-KETO-3-DEOXY-6-PHOSPHOGLUCONATE ALDOLASE"/>
    <property type="match status" value="1"/>
</dbReference>
<dbReference type="PANTHER" id="PTHR30246:SF1">
    <property type="entry name" value="2-DEHYDRO-3-DEOXY-6-PHOSPHOGALACTONATE ALDOLASE-RELATED"/>
    <property type="match status" value="1"/>
</dbReference>
<evidence type="ECO:0000256" key="3">
    <source>
        <dbReference type="ARBA" id="ARBA00011233"/>
    </source>
</evidence>
<gene>
    <name evidence="6" type="ORF">H9815_10970</name>
</gene>
<reference evidence="6" key="1">
    <citation type="journal article" date="2021" name="PeerJ">
        <title>Extensive microbial diversity within the chicken gut microbiome revealed by metagenomics and culture.</title>
        <authorList>
            <person name="Gilroy R."/>
            <person name="Ravi A."/>
            <person name="Getino M."/>
            <person name="Pursley I."/>
            <person name="Horton D.L."/>
            <person name="Alikhan N.F."/>
            <person name="Baker D."/>
            <person name="Gharbi K."/>
            <person name="Hall N."/>
            <person name="Watson M."/>
            <person name="Adriaenssens E.M."/>
            <person name="Foster-Nyarko E."/>
            <person name="Jarju S."/>
            <person name="Secka A."/>
            <person name="Antonio M."/>
            <person name="Oren A."/>
            <person name="Chaudhuri R.R."/>
            <person name="La Ragione R."/>
            <person name="Hildebrand F."/>
            <person name="Pallen M.J."/>
        </authorList>
    </citation>
    <scope>NUCLEOTIDE SEQUENCE</scope>
    <source>
        <strain evidence="6">ChiGjej4B4-7305</strain>
    </source>
</reference>
<evidence type="ECO:0000256" key="5">
    <source>
        <dbReference type="ARBA" id="ARBA00023277"/>
    </source>
</evidence>
<dbReference type="AlphaFoldDB" id="A0A9D2EES4"/>
<dbReference type="Gene3D" id="3.20.20.70">
    <property type="entry name" value="Aldolase class I"/>
    <property type="match status" value="1"/>
</dbReference>
<dbReference type="CDD" id="cd00452">
    <property type="entry name" value="KDPG_aldolase"/>
    <property type="match status" value="1"/>
</dbReference>
<dbReference type="InterPro" id="IPR000887">
    <property type="entry name" value="Aldlse_KDPG_KHG"/>
</dbReference>
<dbReference type="Proteomes" id="UP000824037">
    <property type="component" value="Unassembled WGS sequence"/>
</dbReference>
<evidence type="ECO:0000256" key="4">
    <source>
        <dbReference type="ARBA" id="ARBA00023239"/>
    </source>
</evidence>
<dbReference type="NCBIfam" id="TIGR01182">
    <property type="entry name" value="eda"/>
    <property type="match status" value="1"/>
</dbReference>
<comment type="similarity">
    <text evidence="2">Belongs to the KHG/KDPG aldolase family.</text>
</comment>
<protein>
    <submittedName>
        <fullName evidence="6">Bifunctional 4-hydroxy-2-oxoglutarate aldolase/2-dehydro-3-deoxy-phosphogluconate aldolase</fullName>
    </submittedName>
</protein>
<name>A0A9D2EES4_9MICO</name>